<organism evidence="1 2">
    <name type="scientific">Halorubrum laminariae</name>
    <dbReference type="NCBI Taxonomy" id="1433523"/>
    <lineage>
        <taxon>Archaea</taxon>
        <taxon>Methanobacteriati</taxon>
        <taxon>Methanobacteriota</taxon>
        <taxon>Stenosarchaea group</taxon>
        <taxon>Halobacteria</taxon>
        <taxon>Halobacteriales</taxon>
        <taxon>Haloferacaceae</taxon>
        <taxon>Halorubrum</taxon>
    </lineage>
</organism>
<dbReference type="EMBL" id="JBHUDB010000001">
    <property type="protein sequence ID" value="MFD1569568.1"/>
    <property type="molecule type" value="Genomic_DNA"/>
</dbReference>
<evidence type="ECO:0000313" key="1">
    <source>
        <dbReference type="EMBL" id="MFD1569568.1"/>
    </source>
</evidence>
<comment type="caution">
    <text evidence="1">The sequence shown here is derived from an EMBL/GenBank/DDBJ whole genome shotgun (WGS) entry which is preliminary data.</text>
</comment>
<protein>
    <submittedName>
        <fullName evidence="1">Uncharacterized protein</fullName>
    </submittedName>
</protein>
<gene>
    <name evidence="1" type="ORF">ACFR9T_03015</name>
</gene>
<proteinExistence type="predicted"/>
<accession>A0ABD6BWL1</accession>
<sequence>MSVFVHAEDEVPPQLRDDWTYPTISGKKLNLNDGPHSDMVFISPYLVDGTLPPENELGDFGDWAEIHRDRLEDRSCVKKDKRP</sequence>
<evidence type="ECO:0000313" key="2">
    <source>
        <dbReference type="Proteomes" id="UP001597185"/>
    </source>
</evidence>
<name>A0ABD6BWL1_9EURY</name>
<dbReference type="AlphaFoldDB" id="A0ABD6BWL1"/>
<dbReference type="Proteomes" id="UP001597185">
    <property type="component" value="Unassembled WGS sequence"/>
</dbReference>
<keyword evidence="2" id="KW-1185">Reference proteome</keyword>
<reference evidence="1 2" key="1">
    <citation type="journal article" date="2019" name="Int. J. Syst. Evol. Microbiol.">
        <title>The Global Catalogue of Microorganisms (GCM) 10K type strain sequencing project: providing services to taxonomists for standard genome sequencing and annotation.</title>
        <authorList>
            <consortium name="The Broad Institute Genomics Platform"/>
            <consortium name="The Broad Institute Genome Sequencing Center for Infectious Disease"/>
            <person name="Wu L."/>
            <person name="Ma J."/>
        </authorList>
    </citation>
    <scope>NUCLEOTIDE SEQUENCE [LARGE SCALE GENOMIC DNA]</scope>
    <source>
        <strain evidence="1 2">CGMCC 1.12689</strain>
    </source>
</reference>
<dbReference type="RefSeq" id="WP_379811657.1">
    <property type="nucleotide sequence ID" value="NZ_JBHUDB010000001.1"/>
</dbReference>